<organism evidence="1">
    <name type="scientific">Siphoviridae sp. ct9mC1</name>
    <dbReference type="NCBI Taxonomy" id="2827794"/>
    <lineage>
        <taxon>Viruses</taxon>
        <taxon>Duplodnaviria</taxon>
        <taxon>Heunggongvirae</taxon>
        <taxon>Uroviricota</taxon>
        <taxon>Caudoviricetes</taxon>
    </lineage>
</organism>
<name>A0A8S5SFB2_9CAUD</name>
<accession>A0A8S5SFB2</accession>
<sequence length="86" mass="10130">MFEFIHGLGKNKELEMIVQEIDSNIANNYKDAAQEAFVLLEQKFQELSDKGQLKDKQIAEYQHKIAAYQETLRGFSHKDQKPYWHS</sequence>
<protein>
    <submittedName>
        <fullName evidence="1">Uncharacterized protein</fullName>
    </submittedName>
</protein>
<reference evidence="1" key="1">
    <citation type="journal article" date="2021" name="Proc. Natl. Acad. Sci. U.S.A.">
        <title>A Catalog of Tens of Thousands of Viruses from Human Metagenomes Reveals Hidden Associations with Chronic Diseases.</title>
        <authorList>
            <person name="Tisza M.J."/>
            <person name="Buck C.B."/>
        </authorList>
    </citation>
    <scope>NUCLEOTIDE SEQUENCE</scope>
    <source>
        <strain evidence="1">Ct9mC1</strain>
    </source>
</reference>
<evidence type="ECO:0000313" key="1">
    <source>
        <dbReference type="EMBL" id="DAF49531.1"/>
    </source>
</evidence>
<proteinExistence type="predicted"/>
<dbReference type="EMBL" id="BK032583">
    <property type="protein sequence ID" value="DAF49531.1"/>
    <property type="molecule type" value="Genomic_DNA"/>
</dbReference>